<sequence length="306" mass="32970">MEIRLLRYFVTVADEGTVSHAAVRLHMTQPALSRQVKQLEKEIGVRLFQRTGVRLSLTSAGEEFLTEARALLRRFDQAERLAAHLSAGRLTSVSFGAPSTTLVDIVAPFIAGFDASDPEPSVTSIDIDPDLPDLVSRVDLGITTRPPPPGFSGLPLARLPVYAYVREDHPRAGAESIGVGALVDGDLVLPNRDFAARRLLDHTVRGLGAHYGTVVETFNGEIAQALAAAGRGVAVVTDDPRFGLLPQRITDGADTLAVSLHAVWAHDHHAHAVLETMARRLQDFCRERYGATLDGDGPVGRNTPGE</sequence>
<accession>A0ABR9PA83</accession>
<keyword evidence="4" id="KW-0804">Transcription</keyword>
<comment type="caution">
    <text evidence="6">The sequence shown here is derived from an EMBL/GenBank/DDBJ whole genome shotgun (WGS) entry which is preliminary data.</text>
</comment>
<evidence type="ECO:0000256" key="1">
    <source>
        <dbReference type="ARBA" id="ARBA00009437"/>
    </source>
</evidence>
<evidence type="ECO:0000256" key="2">
    <source>
        <dbReference type="ARBA" id="ARBA00023015"/>
    </source>
</evidence>
<dbReference type="InterPro" id="IPR000847">
    <property type="entry name" value="LysR_HTH_N"/>
</dbReference>
<keyword evidence="2" id="KW-0805">Transcription regulation</keyword>
<dbReference type="Gene3D" id="3.40.190.290">
    <property type="match status" value="1"/>
</dbReference>
<gene>
    <name evidence="6" type="ORF">IDM40_18910</name>
</gene>
<dbReference type="PROSITE" id="PS50931">
    <property type="entry name" value="HTH_LYSR"/>
    <property type="match status" value="1"/>
</dbReference>
<comment type="similarity">
    <text evidence="1">Belongs to the LysR transcriptional regulatory family.</text>
</comment>
<evidence type="ECO:0000256" key="4">
    <source>
        <dbReference type="ARBA" id="ARBA00023163"/>
    </source>
</evidence>
<dbReference type="PANTHER" id="PTHR30346:SF28">
    <property type="entry name" value="HTH-TYPE TRANSCRIPTIONAL REGULATOR CYNR"/>
    <property type="match status" value="1"/>
</dbReference>
<keyword evidence="3" id="KW-0238">DNA-binding</keyword>
<name>A0ABR9PA83_9ACTN</name>
<dbReference type="InterPro" id="IPR005119">
    <property type="entry name" value="LysR_subst-bd"/>
</dbReference>
<dbReference type="SUPFAM" id="SSF53850">
    <property type="entry name" value="Periplasmic binding protein-like II"/>
    <property type="match status" value="1"/>
</dbReference>
<evidence type="ECO:0000256" key="3">
    <source>
        <dbReference type="ARBA" id="ARBA00023125"/>
    </source>
</evidence>
<organism evidence="6 7">
    <name type="scientific">Nocardiopsis coralli</name>
    <dbReference type="NCBI Taxonomy" id="2772213"/>
    <lineage>
        <taxon>Bacteria</taxon>
        <taxon>Bacillati</taxon>
        <taxon>Actinomycetota</taxon>
        <taxon>Actinomycetes</taxon>
        <taxon>Streptosporangiales</taxon>
        <taxon>Nocardiopsidaceae</taxon>
        <taxon>Nocardiopsis</taxon>
    </lineage>
</organism>
<dbReference type="PRINTS" id="PR00039">
    <property type="entry name" value="HTHLYSR"/>
</dbReference>
<dbReference type="EMBL" id="JADBGI010000017">
    <property type="protein sequence ID" value="MBE3000751.1"/>
    <property type="molecule type" value="Genomic_DNA"/>
</dbReference>
<dbReference type="InterPro" id="IPR036390">
    <property type="entry name" value="WH_DNA-bd_sf"/>
</dbReference>
<feature type="domain" description="HTH lysR-type" evidence="5">
    <location>
        <begin position="1"/>
        <end position="58"/>
    </location>
</feature>
<evidence type="ECO:0000313" key="7">
    <source>
        <dbReference type="Proteomes" id="UP000806528"/>
    </source>
</evidence>
<dbReference type="SUPFAM" id="SSF46785">
    <property type="entry name" value="Winged helix' DNA-binding domain"/>
    <property type="match status" value="1"/>
</dbReference>
<dbReference type="PANTHER" id="PTHR30346">
    <property type="entry name" value="TRANSCRIPTIONAL DUAL REGULATOR HCAR-RELATED"/>
    <property type="match status" value="1"/>
</dbReference>
<dbReference type="Gene3D" id="1.10.10.10">
    <property type="entry name" value="Winged helix-like DNA-binding domain superfamily/Winged helix DNA-binding domain"/>
    <property type="match status" value="1"/>
</dbReference>
<dbReference type="Pfam" id="PF03466">
    <property type="entry name" value="LysR_substrate"/>
    <property type="match status" value="1"/>
</dbReference>
<evidence type="ECO:0000259" key="5">
    <source>
        <dbReference type="PROSITE" id="PS50931"/>
    </source>
</evidence>
<dbReference type="CDD" id="cd05466">
    <property type="entry name" value="PBP2_LTTR_substrate"/>
    <property type="match status" value="1"/>
</dbReference>
<dbReference type="Pfam" id="PF00126">
    <property type="entry name" value="HTH_1"/>
    <property type="match status" value="1"/>
</dbReference>
<dbReference type="InterPro" id="IPR036388">
    <property type="entry name" value="WH-like_DNA-bd_sf"/>
</dbReference>
<reference evidence="6 7" key="1">
    <citation type="submission" date="2020-09" db="EMBL/GenBank/DDBJ databases">
        <title>Diversity and distribution of actinomycetes associated with coral in the coast of Hainan.</title>
        <authorList>
            <person name="Li F."/>
        </authorList>
    </citation>
    <scope>NUCLEOTIDE SEQUENCE [LARGE SCALE GENOMIC DNA]</scope>
    <source>
        <strain evidence="6 7">HNM0947</strain>
    </source>
</reference>
<evidence type="ECO:0000313" key="6">
    <source>
        <dbReference type="EMBL" id="MBE3000751.1"/>
    </source>
</evidence>
<dbReference type="Proteomes" id="UP000806528">
    <property type="component" value="Unassembled WGS sequence"/>
</dbReference>
<keyword evidence="7" id="KW-1185">Reference proteome</keyword>
<protein>
    <submittedName>
        <fullName evidence="6">LysR family transcriptional regulator</fullName>
    </submittedName>
</protein>
<dbReference type="RefSeq" id="WP_193123356.1">
    <property type="nucleotide sequence ID" value="NZ_JADBGI010000017.1"/>
</dbReference>
<proteinExistence type="inferred from homology"/>